<dbReference type="Proteomes" id="UP001157017">
    <property type="component" value="Unassembled WGS sequence"/>
</dbReference>
<comment type="caution">
    <text evidence="1">The sequence shown here is derived from an EMBL/GenBank/DDBJ whole genome shotgun (WGS) entry which is preliminary data.</text>
</comment>
<evidence type="ECO:0000313" key="1">
    <source>
        <dbReference type="EMBL" id="GMA85932.1"/>
    </source>
</evidence>
<dbReference type="EMBL" id="BSUZ01000001">
    <property type="protein sequence ID" value="GMA85932.1"/>
    <property type="molecule type" value="Genomic_DNA"/>
</dbReference>
<gene>
    <name evidence="1" type="ORF">GCM10025868_11820</name>
</gene>
<proteinExistence type="predicted"/>
<name>A0ABQ6JCM4_9ACTN</name>
<sequence length="42" mass="4152">MPVEQARAVTARVSAAVPGDAVGEFAYGDYSPTAAAEPGAAE</sequence>
<evidence type="ECO:0000313" key="2">
    <source>
        <dbReference type="Proteomes" id="UP001157017"/>
    </source>
</evidence>
<accession>A0ABQ6JCM4</accession>
<keyword evidence="2" id="KW-1185">Reference proteome</keyword>
<reference evidence="2" key="1">
    <citation type="journal article" date="2019" name="Int. J. Syst. Evol. Microbiol.">
        <title>The Global Catalogue of Microorganisms (GCM) 10K type strain sequencing project: providing services to taxonomists for standard genome sequencing and annotation.</title>
        <authorList>
            <consortium name="The Broad Institute Genomics Platform"/>
            <consortium name="The Broad Institute Genome Sequencing Center for Infectious Disease"/>
            <person name="Wu L."/>
            <person name="Ma J."/>
        </authorList>
    </citation>
    <scope>NUCLEOTIDE SEQUENCE [LARGE SCALE GENOMIC DNA]</scope>
    <source>
        <strain evidence="2">NBRC 108730</strain>
    </source>
</reference>
<protein>
    <submittedName>
        <fullName evidence="1">Uncharacterized protein</fullName>
    </submittedName>
</protein>
<organism evidence="1 2">
    <name type="scientific">Angustibacter aerolatus</name>
    <dbReference type="NCBI Taxonomy" id="1162965"/>
    <lineage>
        <taxon>Bacteria</taxon>
        <taxon>Bacillati</taxon>
        <taxon>Actinomycetota</taxon>
        <taxon>Actinomycetes</taxon>
        <taxon>Kineosporiales</taxon>
        <taxon>Kineosporiaceae</taxon>
    </lineage>
</organism>